<gene>
    <name evidence="6" type="ORF">PACLA_8A074119</name>
</gene>
<evidence type="ECO:0000256" key="2">
    <source>
        <dbReference type="ARBA" id="ARBA00022723"/>
    </source>
</evidence>
<keyword evidence="5" id="KW-0539">Nucleus</keyword>
<dbReference type="InterPro" id="IPR028156">
    <property type="entry name" value="RIP"/>
</dbReference>
<comment type="caution">
    <text evidence="6">The sequence shown here is derived from an EMBL/GenBank/DDBJ whole genome shotgun (WGS) entry which is preliminary data.</text>
</comment>
<keyword evidence="2" id="KW-0479">Metal-binding</keyword>
<dbReference type="Proteomes" id="UP001152795">
    <property type="component" value="Unassembled WGS sequence"/>
</dbReference>
<dbReference type="InterPro" id="IPR028155">
    <property type="entry name" value="RPA_interact_central"/>
</dbReference>
<dbReference type="GO" id="GO:0008270">
    <property type="term" value="F:zinc ion binding"/>
    <property type="evidence" value="ECO:0007669"/>
    <property type="project" value="UniProtKB-KW"/>
</dbReference>
<protein>
    <submittedName>
        <fullName evidence="6">Uncharacterized protein</fullName>
    </submittedName>
</protein>
<proteinExistence type="predicted"/>
<organism evidence="6 7">
    <name type="scientific">Paramuricea clavata</name>
    <name type="common">Red gorgonian</name>
    <name type="synonym">Violescent sea-whip</name>
    <dbReference type="NCBI Taxonomy" id="317549"/>
    <lineage>
        <taxon>Eukaryota</taxon>
        <taxon>Metazoa</taxon>
        <taxon>Cnidaria</taxon>
        <taxon>Anthozoa</taxon>
        <taxon>Octocorallia</taxon>
        <taxon>Malacalcyonacea</taxon>
        <taxon>Plexauridae</taxon>
        <taxon>Paramuricea</taxon>
    </lineage>
</organism>
<evidence type="ECO:0000256" key="1">
    <source>
        <dbReference type="ARBA" id="ARBA00004123"/>
    </source>
</evidence>
<keyword evidence="7" id="KW-1185">Reference proteome</keyword>
<keyword evidence="4" id="KW-0862">Zinc</keyword>
<evidence type="ECO:0000313" key="6">
    <source>
        <dbReference type="EMBL" id="CAB3982703.1"/>
    </source>
</evidence>
<dbReference type="GO" id="GO:0006606">
    <property type="term" value="P:protein import into nucleus"/>
    <property type="evidence" value="ECO:0007669"/>
    <property type="project" value="TreeGrafter"/>
</dbReference>
<evidence type="ECO:0000313" key="7">
    <source>
        <dbReference type="Proteomes" id="UP001152795"/>
    </source>
</evidence>
<name>A0A6S7FYJ9_PARCT</name>
<dbReference type="GO" id="GO:0005634">
    <property type="term" value="C:nucleus"/>
    <property type="evidence" value="ECO:0007669"/>
    <property type="project" value="UniProtKB-SubCell"/>
</dbReference>
<accession>A0A6S7FYJ9</accession>
<evidence type="ECO:0000256" key="3">
    <source>
        <dbReference type="ARBA" id="ARBA00022771"/>
    </source>
</evidence>
<dbReference type="Pfam" id="PF14767">
    <property type="entry name" value="RPA_interact_M"/>
    <property type="match status" value="1"/>
</dbReference>
<dbReference type="InterPro" id="IPR028158">
    <property type="entry name" value="RPA_interact_N_dom"/>
</dbReference>
<dbReference type="OrthoDB" id="435311at2759"/>
<dbReference type="Pfam" id="PF14768">
    <property type="entry name" value="RPA_interact_C"/>
    <property type="match status" value="1"/>
</dbReference>
<dbReference type="InterPro" id="IPR028159">
    <property type="entry name" value="RPA_interact_C_dom"/>
</dbReference>
<keyword evidence="3" id="KW-0863">Zinc-finger</keyword>
<dbReference type="PANTHER" id="PTHR31742">
    <property type="entry name" value="RPA-INTERACTING PROTEIN RPAIN"/>
    <property type="match status" value="1"/>
</dbReference>
<dbReference type="Pfam" id="PF14766">
    <property type="entry name" value="RPA_interact_N"/>
    <property type="match status" value="1"/>
</dbReference>
<dbReference type="PANTHER" id="PTHR31742:SF1">
    <property type="entry name" value="RPA-INTERACTING PROTEIN"/>
    <property type="match status" value="1"/>
</dbReference>
<dbReference type="EMBL" id="CACRXK020000534">
    <property type="protein sequence ID" value="CAB3982703.1"/>
    <property type="molecule type" value="Genomic_DNA"/>
</dbReference>
<reference evidence="6" key="1">
    <citation type="submission" date="2020-04" db="EMBL/GenBank/DDBJ databases">
        <authorList>
            <person name="Alioto T."/>
            <person name="Alioto T."/>
            <person name="Gomez Garrido J."/>
        </authorList>
    </citation>
    <scope>NUCLEOTIDE SEQUENCE</scope>
    <source>
        <strain evidence="6">A484AB</strain>
    </source>
</reference>
<dbReference type="AlphaFoldDB" id="A0A6S7FYJ9"/>
<evidence type="ECO:0000256" key="5">
    <source>
        <dbReference type="ARBA" id="ARBA00023242"/>
    </source>
</evidence>
<comment type="subcellular location">
    <subcellularLocation>
        <location evidence="1">Nucleus</location>
    </subcellularLocation>
</comment>
<sequence>MSAQSPNNGVRLRQGKYKYTTPPWKEVYRKRCLRRLQEGRSKLVDKFRRIDEDQSENGNLVQEVMEEEWVALRQEKNNCLSSDSLQYNPFASAAESEPNEDLNDIIDIVEEIQNELMKEEQLMLSKYEEGLKFEEERLCAAIQCLQTDDLICPICKQNPLLQNKQIIFCSCGIRIDTENDAITLEFVRNQLGDAMEQHSNEGCLAEALFSVSSYPELGVSNLIMACKSCDFLAVIL</sequence>
<evidence type="ECO:0000256" key="4">
    <source>
        <dbReference type="ARBA" id="ARBA00022833"/>
    </source>
</evidence>